<comment type="caution">
    <text evidence="1">The sequence shown here is derived from an EMBL/GenBank/DDBJ whole genome shotgun (WGS) entry which is preliminary data.</text>
</comment>
<dbReference type="EMBL" id="MAYW01000022">
    <property type="protein sequence ID" value="ODS33657.1"/>
    <property type="molecule type" value="Genomic_DNA"/>
</dbReference>
<sequence length="259" mass="30334">MVKNWYNIFLFILLTTLVFLCFGKIGHADEKKGSLIDKYFKDEKSLKDDEKIADCPFCKKTIKIDKDGNISKFKEDKFQVEHFIIETIQGISTEYKKGRNAFIKGRKNSKPIYEQQYGQKKLKGYSVDSNIFLAQEYFKMFKNRFEAFIEEGEDEDENLDFADKNTNEILNLLLKAAKERVESIVLESRGYYTKEKDYRGEWERATAKANIANFCVLTALSKLEKYVSKKKDIDEWVAKYKINENISNLKKTFGSNKPK</sequence>
<dbReference type="AlphaFoldDB" id="A0A1E3XDE1"/>
<reference evidence="1 2" key="1">
    <citation type="submission" date="2016-07" db="EMBL/GenBank/DDBJ databases">
        <title>Draft genome of Scalindua rubra, obtained from a brine-seawater interface in the Red Sea, sheds light on salt adaptation in anammox bacteria.</title>
        <authorList>
            <person name="Speth D.R."/>
            <person name="Lagkouvardos I."/>
            <person name="Wang Y."/>
            <person name="Qian P.-Y."/>
            <person name="Dutilh B.E."/>
            <person name="Jetten M.S."/>
        </authorList>
    </citation>
    <scope>NUCLEOTIDE SEQUENCE [LARGE SCALE GENOMIC DNA]</scope>
    <source>
        <strain evidence="1">BSI-1</strain>
    </source>
</reference>
<dbReference type="Proteomes" id="UP000094056">
    <property type="component" value="Unassembled WGS sequence"/>
</dbReference>
<accession>A0A1E3XDE1</accession>
<name>A0A1E3XDE1_9BACT</name>
<protein>
    <submittedName>
        <fullName evidence="1">Uncharacterized protein</fullName>
    </submittedName>
</protein>
<organism evidence="1 2">
    <name type="scientific">Candidatus Scalindua rubra</name>
    <dbReference type="NCBI Taxonomy" id="1872076"/>
    <lineage>
        <taxon>Bacteria</taxon>
        <taxon>Pseudomonadati</taxon>
        <taxon>Planctomycetota</taxon>
        <taxon>Candidatus Brocadiia</taxon>
        <taxon>Candidatus Brocadiales</taxon>
        <taxon>Candidatus Scalinduaceae</taxon>
        <taxon>Candidatus Scalindua</taxon>
    </lineage>
</organism>
<gene>
    <name evidence="1" type="ORF">SCARUB_01176</name>
</gene>
<evidence type="ECO:0000313" key="1">
    <source>
        <dbReference type="EMBL" id="ODS33657.1"/>
    </source>
</evidence>
<evidence type="ECO:0000313" key="2">
    <source>
        <dbReference type="Proteomes" id="UP000094056"/>
    </source>
</evidence>
<proteinExistence type="predicted"/>